<dbReference type="PANTHER" id="PTHR43861:SF1">
    <property type="entry name" value="TRANS-ACONITATE 2-METHYLTRANSFERASE"/>
    <property type="match status" value="1"/>
</dbReference>
<dbReference type="InterPro" id="IPR041698">
    <property type="entry name" value="Methyltransf_25"/>
</dbReference>
<dbReference type="Gene3D" id="3.40.50.150">
    <property type="entry name" value="Vaccinia Virus protein VP39"/>
    <property type="match status" value="1"/>
</dbReference>
<organism evidence="4 5">
    <name type="scientific">Kitasatospora saccharophila</name>
    <dbReference type="NCBI Taxonomy" id="407973"/>
    <lineage>
        <taxon>Bacteria</taxon>
        <taxon>Bacillati</taxon>
        <taxon>Actinomycetota</taxon>
        <taxon>Actinomycetes</taxon>
        <taxon>Kitasatosporales</taxon>
        <taxon>Streptomycetaceae</taxon>
        <taxon>Kitasatospora</taxon>
    </lineage>
</organism>
<dbReference type="Proteomes" id="UP001500897">
    <property type="component" value="Unassembled WGS sequence"/>
</dbReference>
<keyword evidence="1" id="KW-0489">Methyltransferase</keyword>
<feature type="domain" description="Methyltransferase" evidence="3">
    <location>
        <begin position="37"/>
        <end position="138"/>
    </location>
</feature>
<evidence type="ECO:0000259" key="3">
    <source>
        <dbReference type="Pfam" id="PF13649"/>
    </source>
</evidence>
<evidence type="ECO:0000313" key="4">
    <source>
        <dbReference type="EMBL" id="GAA2106002.1"/>
    </source>
</evidence>
<dbReference type="Pfam" id="PF13649">
    <property type="entry name" value="Methyltransf_25"/>
    <property type="match status" value="1"/>
</dbReference>
<dbReference type="EMBL" id="BAAANS010000029">
    <property type="protein sequence ID" value="GAA2106002.1"/>
    <property type="molecule type" value="Genomic_DNA"/>
</dbReference>
<dbReference type="InterPro" id="IPR023149">
    <property type="entry name" value="Trans_acon_MeTrfase_C"/>
</dbReference>
<accession>A0ABN2X748</accession>
<protein>
    <submittedName>
        <fullName evidence="4">Trans-aconitate 2-methyltransferase</fullName>
    </submittedName>
</protein>
<name>A0ABN2X748_9ACTN</name>
<reference evidence="4 5" key="1">
    <citation type="journal article" date="2019" name="Int. J. Syst. Evol. Microbiol.">
        <title>The Global Catalogue of Microorganisms (GCM) 10K type strain sequencing project: providing services to taxonomists for standard genome sequencing and annotation.</title>
        <authorList>
            <consortium name="The Broad Institute Genomics Platform"/>
            <consortium name="The Broad Institute Genome Sequencing Center for Infectious Disease"/>
            <person name="Wu L."/>
            <person name="Ma J."/>
        </authorList>
    </citation>
    <scope>NUCLEOTIDE SEQUENCE [LARGE SCALE GENOMIC DNA]</scope>
    <source>
        <strain evidence="4 5">JCM 14559</strain>
    </source>
</reference>
<evidence type="ECO:0000313" key="5">
    <source>
        <dbReference type="Proteomes" id="UP001500897"/>
    </source>
</evidence>
<dbReference type="Gene3D" id="1.10.150.290">
    <property type="entry name" value="S-adenosyl-L-methionine-dependent methyltransferases"/>
    <property type="match status" value="1"/>
</dbReference>
<proteinExistence type="predicted"/>
<evidence type="ECO:0000256" key="2">
    <source>
        <dbReference type="ARBA" id="ARBA00022679"/>
    </source>
</evidence>
<keyword evidence="5" id="KW-1185">Reference proteome</keyword>
<gene>
    <name evidence="4" type="ORF">GCM10009759_43740</name>
</gene>
<dbReference type="SUPFAM" id="SSF53335">
    <property type="entry name" value="S-adenosyl-L-methionine-dependent methyltransferases"/>
    <property type="match status" value="1"/>
</dbReference>
<evidence type="ECO:0000256" key="1">
    <source>
        <dbReference type="ARBA" id="ARBA00022603"/>
    </source>
</evidence>
<dbReference type="InterPro" id="IPR029063">
    <property type="entry name" value="SAM-dependent_MTases_sf"/>
</dbReference>
<comment type="caution">
    <text evidence="4">The sequence shown here is derived from an EMBL/GenBank/DDBJ whole genome shotgun (WGS) entry which is preliminary data.</text>
</comment>
<dbReference type="PANTHER" id="PTHR43861">
    <property type="entry name" value="TRANS-ACONITATE 2-METHYLTRANSFERASE-RELATED"/>
    <property type="match status" value="1"/>
</dbReference>
<keyword evidence="2" id="KW-0808">Transferase</keyword>
<dbReference type="RefSeq" id="WP_344554161.1">
    <property type="nucleotide sequence ID" value="NZ_BAAANS010000029.1"/>
</dbReference>
<sequence>MPAHWDADQYLRYADLRNRPFADLLARVPELPPRPTVLDLGCGPGNSTAALRRRWPDARLLGLDSSPDLLAEARRAEARRADGGPVAEYREQDVTGYDPAPERPDLIASNAALHWMDTDTADHLELLPRWAAALRPGGVIAFQLPGNFAAPSHTLLADLRRTPRWRDRLAPARPDASCHAPDRYARTLLAAGCTADVWESTYTMVLPGPDPVLEWVKGSTLRPVLDLLPGAAERAEFLAEYGALLRRAYPATGHGTLFPFRRVFAVAVKR</sequence>
<dbReference type="CDD" id="cd02440">
    <property type="entry name" value="AdoMet_MTases"/>
    <property type="match status" value="1"/>
</dbReference>